<protein>
    <submittedName>
        <fullName evidence="2">Uncharacterized protein</fullName>
    </submittedName>
</protein>
<name>A0ABR4G520_9EURO</name>
<comment type="caution">
    <text evidence="2">The sequence shown here is derived from an EMBL/GenBank/DDBJ whole genome shotgun (WGS) entry which is preliminary data.</text>
</comment>
<evidence type="ECO:0000256" key="1">
    <source>
        <dbReference type="SAM" id="Phobius"/>
    </source>
</evidence>
<dbReference type="Proteomes" id="UP001610563">
    <property type="component" value="Unassembled WGS sequence"/>
</dbReference>
<organism evidence="2 3">
    <name type="scientific">Aspergillus keveii</name>
    <dbReference type="NCBI Taxonomy" id="714993"/>
    <lineage>
        <taxon>Eukaryota</taxon>
        <taxon>Fungi</taxon>
        <taxon>Dikarya</taxon>
        <taxon>Ascomycota</taxon>
        <taxon>Pezizomycotina</taxon>
        <taxon>Eurotiomycetes</taxon>
        <taxon>Eurotiomycetidae</taxon>
        <taxon>Eurotiales</taxon>
        <taxon>Aspergillaceae</taxon>
        <taxon>Aspergillus</taxon>
        <taxon>Aspergillus subgen. Nidulantes</taxon>
    </lineage>
</organism>
<keyword evidence="1" id="KW-0812">Transmembrane</keyword>
<keyword evidence="3" id="KW-1185">Reference proteome</keyword>
<feature type="transmembrane region" description="Helical" evidence="1">
    <location>
        <begin position="12"/>
        <end position="35"/>
    </location>
</feature>
<evidence type="ECO:0000313" key="3">
    <source>
        <dbReference type="Proteomes" id="UP001610563"/>
    </source>
</evidence>
<gene>
    <name evidence="2" type="ORF">BJX66DRAFT_204812</name>
</gene>
<accession>A0ABR4G520</accession>
<dbReference type="EMBL" id="JBFTWV010000048">
    <property type="protein sequence ID" value="KAL2794117.1"/>
    <property type="molecule type" value="Genomic_DNA"/>
</dbReference>
<sequence length="141" mass="15270">MDRHLGTAEKMVLPCIITILVPLGGLVVGSLASAFRCAGSCLLSQESWWITHVSRQSPSLLHLVDPFFSVPLASLFLGLFAPDGRIPEHSPAEPAQQGQLASFLFRFPSFFSNPSSSSLSLAADFPLCLTTPWGSRHSMRT</sequence>
<reference evidence="2 3" key="1">
    <citation type="submission" date="2024-07" db="EMBL/GenBank/DDBJ databases">
        <title>Section-level genome sequencing and comparative genomics of Aspergillus sections Usti and Cavernicolus.</title>
        <authorList>
            <consortium name="Lawrence Berkeley National Laboratory"/>
            <person name="Nybo J.L."/>
            <person name="Vesth T.C."/>
            <person name="Theobald S."/>
            <person name="Frisvad J.C."/>
            <person name="Larsen T.O."/>
            <person name="Kjaerboelling I."/>
            <person name="Rothschild-Mancinelli K."/>
            <person name="Lyhne E.K."/>
            <person name="Kogle M.E."/>
            <person name="Barry K."/>
            <person name="Clum A."/>
            <person name="Na H."/>
            <person name="Ledsgaard L."/>
            <person name="Lin J."/>
            <person name="Lipzen A."/>
            <person name="Kuo A."/>
            <person name="Riley R."/>
            <person name="Mondo S."/>
            <person name="Labutti K."/>
            <person name="Haridas S."/>
            <person name="Pangalinan J."/>
            <person name="Salamov A.A."/>
            <person name="Simmons B.A."/>
            <person name="Magnuson J.K."/>
            <person name="Chen J."/>
            <person name="Drula E."/>
            <person name="Henrissat B."/>
            <person name="Wiebenga A."/>
            <person name="Lubbers R.J."/>
            <person name="Gomes A.C."/>
            <person name="Makela M.R."/>
            <person name="Stajich J."/>
            <person name="Grigoriev I.V."/>
            <person name="Mortensen U.H."/>
            <person name="De Vries R.P."/>
            <person name="Baker S.E."/>
            <person name="Andersen M.R."/>
        </authorList>
    </citation>
    <scope>NUCLEOTIDE SEQUENCE [LARGE SCALE GENOMIC DNA]</scope>
    <source>
        <strain evidence="2 3">CBS 209.92</strain>
    </source>
</reference>
<evidence type="ECO:0000313" key="2">
    <source>
        <dbReference type="EMBL" id="KAL2794117.1"/>
    </source>
</evidence>
<keyword evidence="1" id="KW-0472">Membrane</keyword>
<keyword evidence="1" id="KW-1133">Transmembrane helix</keyword>
<proteinExistence type="predicted"/>